<evidence type="ECO:0000313" key="2">
    <source>
        <dbReference type="EMBL" id="CUS39797.1"/>
    </source>
</evidence>
<dbReference type="RefSeq" id="WP_090902129.1">
    <property type="nucleotide sequence ID" value="NZ_CZPZ01000035.1"/>
</dbReference>
<dbReference type="EMBL" id="CZPZ01000035">
    <property type="protein sequence ID" value="CUS39797.1"/>
    <property type="molecule type" value="Genomic_DNA"/>
</dbReference>
<keyword evidence="1" id="KW-0732">Signal</keyword>
<name>A0A0S4LQF6_9BACT</name>
<dbReference type="AlphaFoldDB" id="A0A0S4LQF6"/>
<gene>
    <name evidence="2" type="ORF">COMA2_80186</name>
</gene>
<evidence type="ECO:0000256" key="1">
    <source>
        <dbReference type="SAM" id="SignalP"/>
    </source>
</evidence>
<feature type="signal peptide" evidence="1">
    <location>
        <begin position="1"/>
        <end position="27"/>
    </location>
</feature>
<protein>
    <recommendedName>
        <fullName evidence="4">DUF5666 domain-containing protein</fullName>
    </recommendedName>
</protein>
<proteinExistence type="predicted"/>
<reference evidence="3" key="1">
    <citation type="submission" date="2015-10" db="EMBL/GenBank/DDBJ databases">
        <authorList>
            <person name="Luecker S."/>
            <person name="Luecker S."/>
        </authorList>
    </citation>
    <scope>NUCLEOTIDE SEQUENCE [LARGE SCALE GENOMIC DNA]</scope>
</reference>
<keyword evidence="3" id="KW-1185">Reference proteome</keyword>
<organism evidence="2 3">
    <name type="scientific">Candidatus Nitrospira nitrificans</name>
    <dbReference type="NCBI Taxonomy" id="1742973"/>
    <lineage>
        <taxon>Bacteria</taxon>
        <taxon>Pseudomonadati</taxon>
        <taxon>Nitrospirota</taxon>
        <taxon>Nitrospiria</taxon>
        <taxon>Nitrospirales</taxon>
        <taxon>Nitrospiraceae</taxon>
        <taxon>Nitrospira</taxon>
    </lineage>
</organism>
<evidence type="ECO:0008006" key="4">
    <source>
        <dbReference type="Google" id="ProtNLM"/>
    </source>
</evidence>
<accession>A0A0S4LQF6</accession>
<feature type="chain" id="PRO_5006624228" description="DUF5666 domain-containing protein" evidence="1">
    <location>
        <begin position="28"/>
        <end position="123"/>
    </location>
</feature>
<evidence type="ECO:0000313" key="3">
    <source>
        <dbReference type="Proteomes" id="UP000198736"/>
    </source>
</evidence>
<sequence>MRSLCKRMSIGFLTLLCGLTLSLAGLAADRAVYDKPDVEVPGTTIYGKVVKVMERDAAKHSWQVSVENVATGEVVQLHLDKTTERKEKDPDPAIGDRVVVKYDDKSKHALTFVHDVQTQPIKP</sequence>
<dbReference type="Proteomes" id="UP000198736">
    <property type="component" value="Unassembled WGS sequence"/>
</dbReference>